<feature type="domain" description="Ribosomal protein eL8/eL30/eS12/Gadd45" evidence="1">
    <location>
        <begin position="6"/>
        <end position="95"/>
    </location>
</feature>
<dbReference type="Proteomes" id="UP000237749">
    <property type="component" value="Unassembled WGS sequence"/>
</dbReference>
<name>A0A2S6HXN4_9FIRM</name>
<dbReference type="SUPFAM" id="SSF55315">
    <property type="entry name" value="L30e-like"/>
    <property type="match status" value="1"/>
</dbReference>
<dbReference type="InterPro" id="IPR029064">
    <property type="entry name" value="Ribosomal_eL30-like_sf"/>
</dbReference>
<proteinExistence type="predicted"/>
<dbReference type="Gene3D" id="3.30.1330.30">
    <property type="match status" value="1"/>
</dbReference>
<protein>
    <submittedName>
        <fullName evidence="2">Ribosomal protein L7Ae-like RNA K-turn-binding protein</fullName>
    </submittedName>
</protein>
<organism evidence="2 3">
    <name type="scientific">Lacrimispora xylanisolvens</name>
    <dbReference type="NCBI Taxonomy" id="384636"/>
    <lineage>
        <taxon>Bacteria</taxon>
        <taxon>Bacillati</taxon>
        <taxon>Bacillota</taxon>
        <taxon>Clostridia</taxon>
        <taxon>Lachnospirales</taxon>
        <taxon>Lachnospiraceae</taxon>
        <taxon>Lacrimispora</taxon>
    </lineage>
</organism>
<comment type="caution">
    <text evidence="2">The sequence shown here is derived from an EMBL/GenBank/DDBJ whole genome shotgun (WGS) entry which is preliminary data.</text>
</comment>
<evidence type="ECO:0000313" key="3">
    <source>
        <dbReference type="Proteomes" id="UP000237749"/>
    </source>
</evidence>
<reference evidence="2 3" key="1">
    <citation type="submission" date="2018-02" db="EMBL/GenBank/DDBJ databases">
        <title>Genomic Encyclopedia of Archaeal and Bacterial Type Strains, Phase II (KMG-II): from individual species to whole genera.</title>
        <authorList>
            <person name="Goeker M."/>
        </authorList>
    </citation>
    <scope>NUCLEOTIDE SEQUENCE [LARGE SCALE GENOMIC DNA]</scope>
    <source>
        <strain evidence="2 3">DSM 3808</strain>
    </source>
</reference>
<gene>
    <name evidence="2" type="ORF">BXY41_102449</name>
</gene>
<keyword evidence="2" id="KW-0687">Ribonucleoprotein</keyword>
<dbReference type="GO" id="GO:0005840">
    <property type="term" value="C:ribosome"/>
    <property type="evidence" value="ECO:0007669"/>
    <property type="project" value="UniProtKB-KW"/>
</dbReference>
<dbReference type="OrthoDB" id="46317at2"/>
<evidence type="ECO:0000313" key="2">
    <source>
        <dbReference type="EMBL" id="PPK82759.1"/>
    </source>
</evidence>
<accession>A0A2S6HXN4</accession>
<keyword evidence="3" id="KW-1185">Reference proteome</keyword>
<dbReference type="InterPro" id="IPR004038">
    <property type="entry name" value="Ribosomal_eL8/eL30/eS12/Gad45"/>
</dbReference>
<sequence>MVNRQKILNLIGLATKAGKISSGEFMTEKSVKAGKASLVIVSEEASDNTRKMFTNTCTYYKVPIYFFGRKEELGHAMGKEMRASLAVVDNGFAKAIEKLMNTNAGSECENEPSHLPVCAAECAQNGGKHESL</sequence>
<dbReference type="Pfam" id="PF01248">
    <property type="entry name" value="Ribosomal_L7Ae"/>
    <property type="match status" value="1"/>
</dbReference>
<evidence type="ECO:0000259" key="1">
    <source>
        <dbReference type="Pfam" id="PF01248"/>
    </source>
</evidence>
<dbReference type="AlphaFoldDB" id="A0A2S6HXN4"/>
<keyword evidence="2" id="KW-0689">Ribosomal protein</keyword>
<dbReference type="EMBL" id="PTJA01000002">
    <property type="protein sequence ID" value="PPK82759.1"/>
    <property type="molecule type" value="Genomic_DNA"/>
</dbReference>